<dbReference type="RefSeq" id="WP_166992049.1">
    <property type="nucleotide sequence ID" value="NZ_CP061169.1"/>
</dbReference>
<evidence type="ECO:0000259" key="2">
    <source>
        <dbReference type="PROSITE" id="PS51462"/>
    </source>
</evidence>
<evidence type="ECO:0000313" key="3">
    <source>
        <dbReference type="EMBL" id="QPZ37387.1"/>
    </source>
</evidence>
<dbReference type="PANTHER" id="PTHR21340">
    <property type="entry name" value="DIADENOSINE 5,5-P1,P4-TETRAPHOSPHATE PYROPHOSPHOHYDROLASE MUTT"/>
    <property type="match status" value="1"/>
</dbReference>
<accession>A0ABX6YF08</accession>
<dbReference type="InterPro" id="IPR020084">
    <property type="entry name" value="NUDIX_hydrolase_CS"/>
</dbReference>
<dbReference type="InterPro" id="IPR013078">
    <property type="entry name" value="His_Pase_superF_clade-1"/>
</dbReference>
<proteinExistence type="predicted"/>
<dbReference type="SUPFAM" id="SSF55811">
    <property type="entry name" value="Nudix"/>
    <property type="match status" value="1"/>
</dbReference>
<dbReference type="SUPFAM" id="SSF53254">
    <property type="entry name" value="Phosphoglycerate mutase-like"/>
    <property type="match status" value="1"/>
</dbReference>
<dbReference type="Pfam" id="PF00293">
    <property type="entry name" value="NUDIX"/>
    <property type="match status" value="1"/>
</dbReference>
<dbReference type="PANTHER" id="PTHR21340:SF0">
    <property type="entry name" value="BIS(5'-NUCLEOSYL)-TETRAPHOSPHATASE [ASYMMETRICAL]"/>
    <property type="match status" value="1"/>
</dbReference>
<dbReference type="Gene3D" id="3.90.79.10">
    <property type="entry name" value="Nucleoside Triphosphate Pyrophosphohydrolase"/>
    <property type="match status" value="1"/>
</dbReference>
<feature type="domain" description="Nudix hydrolase" evidence="2">
    <location>
        <begin position="8"/>
        <end position="138"/>
    </location>
</feature>
<name>A0ABX6YF08_9MICO</name>
<dbReference type="InterPro" id="IPR015797">
    <property type="entry name" value="NUDIX_hydrolase-like_dom_sf"/>
</dbReference>
<keyword evidence="4" id="KW-1185">Reference proteome</keyword>
<dbReference type="EMBL" id="CP061169">
    <property type="protein sequence ID" value="QPZ37387.1"/>
    <property type="molecule type" value="Genomic_DNA"/>
</dbReference>
<dbReference type="CDD" id="cd03673">
    <property type="entry name" value="NUDIX_Ap6A_hydrolase"/>
    <property type="match status" value="1"/>
</dbReference>
<dbReference type="GO" id="GO:0016787">
    <property type="term" value="F:hydrolase activity"/>
    <property type="evidence" value="ECO:0007669"/>
    <property type="project" value="UniProtKB-KW"/>
</dbReference>
<dbReference type="Gene3D" id="3.40.50.1240">
    <property type="entry name" value="Phosphoglycerate mutase-like"/>
    <property type="match status" value="1"/>
</dbReference>
<dbReference type="SMART" id="SM00855">
    <property type="entry name" value="PGAM"/>
    <property type="match status" value="1"/>
</dbReference>
<gene>
    <name evidence="3" type="ORF">HCR76_11100</name>
</gene>
<sequence length="314" mass="33479">MSRHEKAVYAAGAVCWRAIDGEIRVLVIHRTKHGDVTLPKGKVEPGESLPQTAVREIKEETGFGVTLGVPVGIAHYTVGSGRDKYVHYWAAEVTDAAVRESTFVPNSEVAAEEWVSISRARRYLSYPQDVDVVSRFSDLVDEGVTATFALIVMRHAKATSPGDWDGSDASRPLTAKGVRQATSAVPSISAWSPKKIVTSTAVRCVTTVAPLAAALGVEPKQSEALSQDAWEDGTSDVRGVVGKRVRKRKTAVLCSHGPVIPEVLREIALATGTLDGSYLRDAAALGTGEFSIVHLSATNPGSGIITIETHASRD</sequence>
<evidence type="ECO:0000256" key="1">
    <source>
        <dbReference type="ARBA" id="ARBA00022801"/>
    </source>
</evidence>
<dbReference type="Pfam" id="PF00300">
    <property type="entry name" value="His_Phos_1"/>
    <property type="match status" value="1"/>
</dbReference>
<dbReference type="InterPro" id="IPR051325">
    <property type="entry name" value="Nudix_hydrolase_domain"/>
</dbReference>
<dbReference type="InterPro" id="IPR000086">
    <property type="entry name" value="NUDIX_hydrolase_dom"/>
</dbReference>
<evidence type="ECO:0000313" key="4">
    <source>
        <dbReference type="Proteomes" id="UP000662814"/>
    </source>
</evidence>
<dbReference type="CDD" id="cd07067">
    <property type="entry name" value="HP_PGM_like"/>
    <property type="match status" value="1"/>
</dbReference>
<keyword evidence="1 3" id="KW-0378">Hydrolase</keyword>
<dbReference type="InterPro" id="IPR029033">
    <property type="entry name" value="His_PPase_superfam"/>
</dbReference>
<reference evidence="3 4" key="1">
    <citation type="submission" date="2020-12" db="EMBL/GenBank/DDBJ databases">
        <title>Microbacterium sp. HY060.</title>
        <authorList>
            <person name="Zhou J."/>
        </authorList>
    </citation>
    <scope>NUCLEOTIDE SEQUENCE [LARGE SCALE GENOMIC DNA]</scope>
    <source>
        <strain evidence="3 4">HY60</strain>
    </source>
</reference>
<dbReference type="Proteomes" id="UP000662814">
    <property type="component" value="Chromosome"/>
</dbReference>
<dbReference type="PROSITE" id="PS51462">
    <property type="entry name" value="NUDIX"/>
    <property type="match status" value="1"/>
</dbReference>
<organism evidence="3 4">
    <name type="scientific">Paramicrobacterium chengjingii</name>
    <dbReference type="NCBI Taxonomy" id="2769067"/>
    <lineage>
        <taxon>Bacteria</taxon>
        <taxon>Bacillati</taxon>
        <taxon>Actinomycetota</taxon>
        <taxon>Actinomycetes</taxon>
        <taxon>Micrococcales</taxon>
        <taxon>Microbacteriaceae</taxon>
        <taxon>Paramicrobacterium</taxon>
    </lineage>
</organism>
<dbReference type="PROSITE" id="PS00893">
    <property type="entry name" value="NUDIX_BOX"/>
    <property type="match status" value="1"/>
</dbReference>
<protein>
    <submittedName>
        <fullName evidence="3">NUDIX hydrolase</fullName>
    </submittedName>
</protein>